<protein>
    <submittedName>
        <fullName evidence="2">Uncharacterized protein</fullName>
    </submittedName>
</protein>
<dbReference type="RefSeq" id="WP_133816118.1">
    <property type="nucleotide sequence ID" value="NZ_CAWPIF010000037.1"/>
</dbReference>
<gene>
    <name evidence="2" type="ORF">C5471_16110</name>
</gene>
<evidence type="ECO:0000313" key="2">
    <source>
        <dbReference type="EMBL" id="NHB89134.1"/>
    </source>
</evidence>
<accession>A0ABX0GIU0</accession>
<proteinExistence type="predicted"/>
<dbReference type="Proteomes" id="UP000697802">
    <property type="component" value="Unassembled WGS sequence"/>
</dbReference>
<keyword evidence="1" id="KW-0175">Coiled coil</keyword>
<name>A0ABX0GIU0_9GAMM</name>
<organism evidence="2 3">
    <name type="scientific">Photorhabdus tasmaniensis</name>
    <dbReference type="NCBI Taxonomy" id="1004159"/>
    <lineage>
        <taxon>Bacteria</taxon>
        <taxon>Pseudomonadati</taxon>
        <taxon>Pseudomonadota</taxon>
        <taxon>Gammaproteobacteria</taxon>
        <taxon>Enterobacterales</taxon>
        <taxon>Morganellaceae</taxon>
        <taxon>Photorhabdus</taxon>
    </lineage>
</organism>
<keyword evidence="3" id="KW-1185">Reference proteome</keyword>
<dbReference type="EMBL" id="PUJU01000037">
    <property type="protein sequence ID" value="NHB89134.1"/>
    <property type="molecule type" value="Genomic_DNA"/>
</dbReference>
<reference evidence="2 3" key="1">
    <citation type="submission" date="2018-02" db="EMBL/GenBank/DDBJ databases">
        <authorList>
            <person name="Machado R.A."/>
        </authorList>
    </citation>
    <scope>NUCLEOTIDE SEQUENCE [LARGE SCALE GENOMIC DNA]</scope>
    <source>
        <strain evidence="2 3">T327</strain>
    </source>
</reference>
<comment type="caution">
    <text evidence="2">The sequence shown here is derived from an EMBL/GenBank/DDBJ whole genome shotgun (WGS) entry which is preliminary data.</text>
</comment>
<sequence length="371" mass="43119">MNKKVSGEESRDWEKSRIEKELIRLKKQAEEKRERLKNKLKWLDKEPRAAFFYFFYLALYFEKMRGQLIGQKVEHDINPLSAKALGTEMIAMEISHPRDDRPMIGGMTTNTDLDYLQKSESKTTEADEKNSLLLSHSDGYEKPEIGLDELLKKFDISTLKNKPANGVFFPSFVSDFAGVEDILEYITETLLNPQIDDPVALMKKINKTWSSVYSDFPKAFSWMDIKNEDQCIWVWDTLKEKGVSPPLNPLNNYQRWYFICATFDFWNGWTSEQLEELKNKRKKANQHFLELKASSQAPQKHKKVLMTELEKAWLQQVRRTKSVSTVDLTTLPAKSKKKMAKLSGGYGISEMEMLVTLIDNEYIAIIKGDRN</sequence>
<feature type="coiled-coil region" evidence="1">
    <location>
        <begin position="15"/>
        <end position="46"/>
    </location>
</feature>
<evidence type="ECO:0000313" key="3">
    <source>
        <dbReference type="Proteomes" id="UP000697802"/>
    </source>
</evidence>
<evidence type="ECO:0000256" key="1">
    <source>
        <dbReference type="SAM" id="Coils"/>
    </source>
</evidence>